<reference evidence="4 5" key="1">
    <citation type="submission" date="2019-08" db="EMBL/GenBank/DDBJ databases">
        <title>Draft genome sequences of two oriental melons (Cucumis melo L. var makuwa).</title>
        <authorList>
            <person name="Kwon S.-Y."/>
        </authorList>
    </citation>
    <scope>NUCLEOTIDE SEQUENCE [LARGE SCALE GENOMIC DNA]</scope>
    <source>
        <strain evidence="5">cv. Chang Bougi</strain>
        <strain evidence="4">cv. SW 3</strain>
        <tissue evidence="2">Leaf</tissue>
    </source>
</reference>
<protein>
    <recommendedName>
        <fullName evidence="1">Reverse transcriptase domain-containing protein</fullName>
    </recommendedName>
</protein>
<feature type="domain" description="Reverse transcriptase" evidence="1">
    <location>
        <begin position="82"/>
        <end position="151"/>
    </location>
</feature>
<organism evidence="2 4">
    <name type="scientific">Cucumis melo var. makuwa</name>
    <name type="common">Oriental melon</name>
    <dbReference type="NCBI Taxonomy" id="1194695"/>
    <lineage>
        <taxon>Eukaryota</taxon>
        <taxon>Viridiplantae</taxon>
        <taxon>Streptophyta</taxon>
        <taxon>Embryophyta</taxon>
        <taxon>Tracheophyta</taxon>
        <taxon>Spermatophyta</taxon>
        <taxon>Magnoliopsida</taxon>
        <taxon>eudicotyledons</taxon>
        <taxon>Gunneridae</taxon>
        <taxon>Pentapetalae</taxon>
        <taxon>rosids</taxon>
        <taxon>fabids</taxon>
        <taxon>Cucurbitales</taxon>
        <taxon>Cucurbitaceae</taxon>
        <taxon>Benincaseae</taxon>
        <taxon>Cucumis</taxon>
    </lineage>
</organism>
<evidence type="ECO:0000313" key="4">
    <source>
        <dbReference type="Proteomes" id="UP000321393"/>
    </source>
</evidence>
<dbReference type="AlphaFoldDB" id="A0A5A7U8H5"/>
<accession>A0A5A7U8H5</accession>
<dbReference type="InterPro" id="IPR043128">
    <property type="entry name" value="Rev_trsase/Diguanyl_cyclase"/>
</dbReference>
<dbReference type="Pfam" id="PF00078">
    <property type="entry name" value="RVT_1"/>
    <property type="match status" value="1"/>
</dbReference>
<dbReference type="PANTHER" id="PTHR24559">
    <property type="entry name" value="TRANSPOSON TY3-I GAG-POL POLYPROTEIN"/>
    <property type="match status" value="1"/>
</dbReference>
<dbReference type="OrthoDB" id="101614at2759"/>
<proteinExistence type="predicted"/>
<evidence type="ECO:0000259" key="1">
    <source>
        <dbReference type="Pfam" id="PF00078"/>
    </source>
</evidence>
<dbReference type="InterPro" id="IPR053134">
    <property type="entry name" value="RNA-dir_DNA_polymerase"/>
</dbReference>
<dbReference type="PANTHER" id="PTHR24559:SF439">
    <property type="entry name" value="RETROTRANSPOSON, UNCLASSIFIED-LIKE PROTEIN"/>
    <property type="match status" value="1"/>
</dbReference>
<dbReference type="EMBL" id="SSTD01015999">
    <property type="protein sequence ID" value="TYK01789.1"/>
    <property type="molecule type" value="Genomic_DNA"/>
</dbReference>
<dbReference type="Gene3D" id="3.30.70.270">
    <property type="match status" value="1"/>
</dbReference>
<dbReference type="EMBL" id="SSTE01010863">
    <property type="protein sequence ID" value="KAA0052223.1"/>
    <property type="molecule type" value="Genomic_DNA"/>
</dbReference>
<dbReference type="InterPro" id="IPR043502">
    <property type="entry name" value="DNA/RNA_pol_sf"/>
</dbReference>
<dbReference type="SUPFAM" id="SSF56672">
    <property type="entry name" value="DNA/RNA polymerases"/>
    <property type="match status" value="1"/>
</dbReference>
<evidence type="ECO:0000313" key="5">
    <source>
        <dbReference type="Proteomes" id="UP000321947"/>
    </source>
</evidence>
<evidence type="ECO:0000313" key="2">
    <source>
        <dbReference type="EMBL" id="KAA0052223.1"/>
    </source>
</evidence>
<dbReference type="Proteomes" id="UP000321947">
    <property type="component" value="Unassembled WGS sequence"/>
</dbReference>
<gene>
    <name evidence="3" type="ORF">E5676_scaffold113G00190</name>
    <name evidence="2" type="ORF">E6C27_scaffold207G00360</name>
</gene>
<name>A0A5A7U8H5_CUCMM</name>
<evidence type="ECO:0000313" key="3">
    <source>
        <dbReference type="EMBL" id="TYK01789.1"/>
    </source>
</evidence>
<sequence>MFVSVNIEGSFKVKRHDGVFTRPENNEPKDEVDVAGCGHVTIEEASNHEIFEEDVEVTPLSLEDGGQLMIDELKEVNLGVKYHRAMQRIFDNMLHKHVECYVDDLVVKSKKKCDHLKDLKLVLDHLRKYQLRINPLKCSFDMTSRKFLGFIWRHRGIEVDHSKIDVIQKMLRPKNLHELRRLKVVWLTSEGLYLILQTDVNHSKD</sequence>
<dbReference type="Proteomes" id="UP000321393">
    <property type="component" value="Unassembled WGS sequence"/>
</dbReference>
<dbReference type="InterPro" id="IPR000477">
    <property type="entry name" value="RT_dom"/>
</dbReference>
<comment type="caution">
    <text evidence="2">The sequence shown here is derived from an EMBL/GenBank/DDBJ whole genome shotgun (WGS) entry which is preliminary data.</text>
</comment>